<keyword evidence="3" id="KW-0862">Zinc</keyword>
<dbReference type="GO" id="GO:0050793">
    <property type="term" value="P:regulation of developmental process"/>
    <property type="evidence" value="ECO:0007669"/>
    <property type="project" value="UniProtKB-ARBA"/>
</dbReference>
<dbReference type="GO" id="GO:0009791">
    <property type="term" value="P:post-embryonic development"/>
    <property type="evidence" value="ECO:0007669"/>
    <property type="project" value="UniProtKB-ARBA"/>
</dbReference>
<dbReference type="InterPro" id="IPR003619">
    <property type="entry name" value="MAD_homology1_Dwarfin-type"/>
</dbReference>
<sequence>MNNLFTFHGPAVKKLLGWKQGDEEEKWAEKAVDSLVKKLRKKKSGMGTIEDLEYALANPGCVSKCVTIPKSLDGRLQVSHRKGLPHVIYCRVWRWPNLQSHHELKPIQGCLYPYDSNNKSDVICINPYHYKRIETTPQPMLPIKNPLQQPSIPSSNSSTPLVNQYFNQGQQQHYYNTPQPTIPSNFTNIPEMNYQQYYNQPAPYYGPSPQSSGGSFTAWSPSALSDDDDNGINNSNKQYQLAQQIMYRPPTNNEPDYWCSIVYYELNTRVGSTYKVAPEKVTVDGFTNPVDSSDRICLGLLSNVNRNSTIDNTRRHIGRGVTLQLVESNVMLTNNSEFPVFVQSMNSNYKMNLKPTTACRIPSTATMEIFNTNLFLEMLERAKLEGYYNVYDLQKMCYIRMSFAKGWGESYHRQDVTSTPCWLEIQLCKPLAHLDDALSIMDPPDNEKISSVS</sequence>
<evidence type="ECO:0000256" key="4">
    <source>
        <dbReference type="ARBA" id="ARBA00023015"/>
    </source>
</evidence>
<dbReference type="InterPro" id="IPR036578">
    <property type="entry name" value="SMAD_MH1_sf"/>
</dbReference>
<keyword evidence="7" id="KW-0963">Cytoplasm</keyword>
<keyword evidence="11" id="KW-1185">Reference proteome</keyword>
<accession>A0A0N4ZZ82</accession>
<dbReference type="GO" id="GO:0060395">
    <property type="term" value="P:SMAD protein signal transduction"/>
    <property type="evidence" value="ECO:0007669"/>
    <property type="project" value="TreeGrafter"/>
</dbReference>
<protein>
    <recommendedName>
        <fullName evidence="7">Mothers against decapentaplegic homolog</fullName>
        <shortName evidence="7">MAD homolog</shortName>
        <shortName evidence="7">Mothers against DPP homolog</shortName>
    </recommendedName>
    <alternativeName>
        <fullName evidence="7">SMAD family member</fullName>
    </alternativeName>
</protein>
<dbReference type="SMART" id="SM00523">
    <property type="entry name" value="DWA"/>
    <property type="match status" value="1"/>
</dbReference>
<proteinExistence type="inferred from homology"/>
<evidence type="ECO:0000256" key="7">
    <source>
        <dbReference type="RuleBase" id="RU361195"/>
    </source>
</evidence>
<feature type="domain" description="MH1" evidence="9">
    <location>
        <begin position="10"/>
        <end position="139"/>
    </location>
</feature>
<evidence type="ECO:0000256" key="6">
    <source>
        <dbReference type="ARBA" id="ARBA00023242"/>
    </source>
</evidence>
<dbReference type="PANTHER" id="PTHR13703:SF65">
    <property type="entry name" value="DWARFIN SMA-3"/>
    <property type="match status" value="1"/>
</dbReference>
<dbReference type="InterPro" id="IPR001132">
    <property type="entry name" value="SMAD_dom_Dwarfin-type"/>
</dbReference>
<dbReference type="GO" id="GO:0051239">
    <property type="term" value="P:regulation of multicellular organismal process"/>
    <property type="evidence" value="ECO:0007669"/>
    <property type="project" value="UniProtKB-ARBA"/>
</dbReference>
<comment type="subcellular location">
    <subcellularLocation>
        <location evidence="7">Cytoplasm</location>
    </subcellularLocation>
    <subcellularLocation>
        <location evidence="7">Nucleus</location>
    </subcellularLocation>
</comment>
<dbReference type="GO" id="GO:0070411">
    <property type="term" value="F:I-SMAD binding"/>
    <property type="evidence" value="ECO:0007669"/>
    <property type="project" value="TreeGrafter"/>
</dbReference>
<feature type="compositionally biased region" description="Low complexity" evidence="8">
    <location>
        <begin position="201"/>
        <end position="215"/>
    </location>
</feature>
<evidence type="ECO:0000256" key="2">
    <source>
        <dbReference type="ARBA" id="ARBA00022723"/>
    </source>
</evidence>
<dbReference type="SMART" id="SM00524">
    <property type="entry name" value="DWB"/>
    <property type="match status" value="1"/>
</dbReference>
<keyword evidence="4 7" id="KW-0805">Transcription regulation</keyword>
<dbReference type="InterPro" id="IPR013790">
    <property type="entry name" value="Dwarfin"/>
</dbReference>
<evidence type="ECO:0000256" key="5">
    <source>
        <dbReference type="ARBA" id="ARBA00023163"/>
    </source>
</evidence>
<dbReference type="Pfam" id="PF03165">
    <property type="entry name" value="MH1"/>
    <property type="match status" value="1"/>
</dbReference>
<evidence type="ECO:0000256" key="1">
    <source>
        <dbReference type="ARBA" id="ARBA00005545"/>
    </source>
</evidence>
<keyword evidence="5 7" id="KW-0804">Transcription</keyword>
<dbReference type="GO" id="GO:0046872">
    <property type="term" value="F:metal ion binding"/>
    <property type="evidence" value="ECO:0007669"/>
    <property type="project" value="UniProtKB-KW"/>
</dbReference>
<dbReference type="STRING" id="131310.A0A0N4ZZ82"/>
<dbReference type="PROSITE" id="PS51076">
    <property type="entry name" value="MH2"/>
    <property type="match status" value="1"/>
</dbReference>
<dbReference type="InterPro" id="IPR013019">
    <property type="entry name" value="MAD_homology_MH1"/>
</dbReference>
<dbReference type="Gene3D" id="3.90.520.10">
    <property type="entry name" value="SMAD MH1 domain"/>
    <property type="match status" value="1"/>
</dbReference>
<comment type="similarity">
    <text evidence="1 7">Belongs to the dwarfin/SMAD family.</text>
</comment>
<dbReference type="InterPro" id="IPR017855">
    <property type="entry name" value="SMAD-like_dom_sf"/>
</dbReference>
<dbReference type="PANTHER" id="PTHR13703">
    <property type="entry name" value="SMAD"/>
    <property type="match status" value="1"/>
</dbReference>
<keyword evidence="2" id="KW-0479">Metal-binding</keyword>
<dbReference type="Pfam" id="PF03166">
    <property type="entry name" value="MH2"/>
    <property type="match status" value="1"/>
</dbReference>
<dbReference type="GO" id="GO:0030509">
    <property type="term" value="P:BMP signaling pathway"/>
    <property type="evidence" value="ECO:0007669"/>
    <property type="project" value="TreeGrafter"/>
</dbReference>
<dbReference type="AlphaFoldDB" id="A0A0N4ZZ82"/>
<dbReference type="WBParaSite" id="PTRK_0001409600.1">
    <property type="protein sequence ID" value="PTRK_0001409600.1"/>
    <property type="gene ID" value="PTRK_0001409600"/>
</dbReference>
<dbReference type="SUPFAM" id="SSF56366">
    <property type="entry name" value="SMAD MH1 domain"/>
    <property type="match status" value="1"/>
</dbReference>
<evidence type="ECO:0000259" key="10">
    <source>
        <dbReference type="PROSITE" id="PS51076"/>
    </source>
</evidence>
<dbReference type="PROSITE" id="PS51075">
    <property type="entry name" value="MH1"/>
    <property type="match status" value="1"/>
</dbReference>
<dbReference type="GO" id="GO:0030154">
    <property type="term" value="P:cell differentiation"/>
    <property type="evidence" value="ECO:0007669"/>
    <property type="project" value="TreeGrafter"/>
</dbReference>
<dbReference type="FunFam" id="3.90.520.10:FF:000001">
    <property type="entry name" value="Mothers against decapentaplegic homolog"/>
    <property type="match status" value="1"/>
</dbReference>
<dbReference type="GO" id="GO:0009653">
    <property type="term" value="P:anatomical structure morphogenesis"/>
    <property type="evidence" value="ECO:0007669"/>
    <property type="project" value="TreeGrafter"/>
</dbReference>
<evidence type="ECO:0000256" key="3">
    <source>
        <dbReference type="ARBA" id="ARBA00022833"/>
    </source>
</evidence>
<evidence type="ECO:0000256" key="8">
    <source>
        <dbReference type="SAM" id="MobiDB-lite"/>
    </source>
</evidence>
<reference evidence="12" key="1">
    <citation type="submission" date="2017-02" db="UniProtKB">
        <authorList>
            <consortium name="WormBaseParasite"/>
        </authorList>
    </citation>
    <scope>IDENTIFICATION</scope>
</reference>
<organism evidence="11 12">
    <name type="scientific">Parastrongyloides trichosuri</name>
    <name type="common">Possum-specific nematode worm</name>
    <dbReference type="NCBI Taxonomy" id="131310"/>
    <lineage>
        <taxon>Eukaryota</taxon>
        <taxon>Metazoa</taxon>
        <taxon>Ecdysozoa</taxon>
        <taxon>Nematoda</taxon>
        <taxon>Chromadorea</taxon>
        <taxon>Rhabditida</taxon>
        <taxon>Tylenchina</taxon>
        <taxon>Panagrolaimomorpha</taxon>
        <taxon>Strongyloidoidea</taxon>
        <taxon>Strongyloididae</taxon>
        <taxon>Parastrongyloides</taxon>
    </lineage>
</organism>
<dbReference type="InterPro" id="IPR008984">
    <property type="entry name" value="SMAD_FHA_dom_sf"/>
</dbReference>
<evidence type="ECO:0000259" key="9">
    <source>
        <dbReference type="PROSITE" id="PS51075"/>
    </source>
</evidence>
<dbReference type="GO" id="GO:0000981">
    <property type="term" value="F:DNA-binding transcription factor activity, RNA polymerase II-specific"/>
    <property type="evidence" value="ECO:0007669"/>
    <property type="project" value="TreeGrafter"/>
</dbReference>
<name>A0A0N4ZZ82_PARTI</name>
<evidence type="ECO:0000313" key="11">
    <source>
        <dbReference type="Proteomes" id="UP000038045"/>
    </source>
</evidence>
<dbReference type="Gene3D" id="2.60.200.10">
    <property type="match status" value="1"/>
</dbReference>
<dbReference type="SUPFAM" id="SSF49879">
    <property type="entry name" value="SMAD/FHA domain"/>
    <property type="match status" value="1"/>
</dbReference>
<dbReference type="Proteomes" id="UP000038045">
    <property type="component" value="Unplaced"/>
</dbReference>
<dbReference type="GO" id="GO:0000978">
    <property type="term" value="F:RNA polymerase II cis-regulatory region sequence-specific DNA binding"/>
    <property type="evidence" value="ECO:0007669"/>
    <property type="project" value="TreeGrafter"/>
</dbReference>
<feature type="domain" description="MH2" evidence="10">
    <location>
        <begin position="258"/>
        <end position="453"/>
    </location>
</feature>
<evidence type="ECO:0000313" key="12">
    <source>
        <dbReference type="WBParaSite" id="PTRK_0001409600.1"/>
    </source>
</evidence>
<dbReference type="GO" id="GO:0071144">
    <property type="term" value="C:heteromeric SMAD protein complex"/>
    <property type="evidence" value="ECO:0007669"/>
    <property type="project" value="TreeGrafter"/>
</dbReference>
<dbReference type="GO" id="GO:0005737">
    <property type="term" value="C:cytoplasm"/>
    <property type="evidence" value="ECO:0007669"/>
    <property type="project" value="UniProtKB-SubCell"/>
</dbReference>
<keyword evidence="6 7" id="KW-0539">Nucleus</keyword>
<feature type="region of interest" description="Disordered" evidence="8">
    <location>
        <begin position="201"/>
        <end position="235"/>
    </location>
</feature>